<dbReference type="Proteomes" id="UP000796880">
    <property type="component" value="Unassembled WGS sequence"/>
</dbReference>
<evidence type="ECO:0000256" key="1">
    <source>
        <dbReference type="SAM" id="MobiDB-lite"/>
    </source>
</evidence>
<evidence type="ECO:0000313" key="3">
    <source>
        <dbReference type="Proteomes" id="UP000796880"/>
    </source>
</evidence>
<sequence length="223" mass="24324">MEYTTINNNYFDDEPEEDALSLCDLPLTDETENLPSSSSSSSSDGDDQDAFEFSTDTESDCRTLPPLDGVVFCGKSIPLRKPLNHNNNSIVLRPAVPTQKPPRLGGPFCLRSESFKMSRAPASHFATRSKSVRFPPAKGSSSSRKHKVLIGPAKFPSTMELSDIRKRQDRLAPVMKFPVVDGGQPLVSGEGKGLFGGLLRPMRFRSSIVGALARACFGCMPRV</sequence>
<dbReference type="EMBL" id="VOIH02000011">
    <property type="protein sequence ID" value="KAF3433901.1"/>
    <property type="molecule type" value="Genomic_DNA"/>
</dbReference>
<dbReference type="PANTHER" id="PTHR34130">
    <property type="entry name" value="OS08G0243800 PROTEIN"/>
    <property type="match status" value="1"/>
</dbReference>
<organism evidence="2 3">
    <name type="scientific">Rhamnella rubrinervis</name>
    <dbReference type="NCBI Taxonomy" id="2594499"/>
    <lineage>
        <taxon>Eukaryota</taxon>
        <taxon>Viridiplantae</taxon>
        <taxon>Streptophyta</taxon>
        <taxon>Embryophyta</taxon>
        <taxon>Tracheophyta</taxon>
        <taxon>Spermatophyta</taxon>
        <taxon>Magnoliopsida</taxon>
        <taxon>eudicotyledons</taxon>
        <taxon>Gunneridae</taxon>
        <taxon>Pentapetalae</taxon>
        <taxon>rosids</taxon>
        <taxon>fabids</taxon>
        <taxon>Rosales</taxon>
        <taxon>Rhamnaceae</taxon>
        <taxon>rhamnoid group</taxon>
        <taxon>Rhamneae</taxon>
        <taxon>Rhamnella</taxon>
    </lineage>
</organism>
<gene>
    <name evidence="2" type="ORF">FNV43_RR25004</name>
</gene>
<feature type="compositionally biased region" description="Polar residues" evidence="1">
    <location>
        <begin position="1"/>
        <end position="10"/>
    </location>
</feature>
<comment type="caution">
    <text evidence="2">The sequence shown here is derived from an EMBL/GenBank/DDBJ whole genome shotgun (WGS) entry which is preliminary data.</text>
</comment>
<accession>A0A8K0GQS4</accession>
<evidence type="ECO:0000313" key="2">
    <source>
        <dbReference type="EMBL" id="KAF3433901.1"/>
    </source>
</evidence>
<name>A0A8K0GQS4_9ROSA</name>
<dbReference type="PANTHER" id="PTHR34130:SF8">
    <property type="entry name" value="TRANSMEMBRANE PROTEIN"/>
    <property type="match status" value="1"/>
</dbReference>
<protein>
    <submittedName>
        <fullName evidence="2">Uncharacterized protein</fullName>
    </submittedName>
</protein>
<feature type="compositionally biased region" description="Acidic residues" evidence="1">
    <location>
        <begin position="44"/>
        <end position="58"/>
    </location>
</feature>
<proteinExistence type="predicted"/>
<feature type="region of interest" description="Disordered" evidence="1">
    <location>
        <begin position="1"/>
        <end position="59"/>
    </location>
</feature>
<feature type="region of interest" description="Disordered" evidence="1">
    <location>
        <begin position="126"/>
        <end position="145"/>
    </location>
</feature>
<dbReference type="AlphaFoldDB" id="A0A8K0GQS4"/>
<dbReference type="OrthoDB" id="1162198at2759"/>
<keyword evidence="3" id="KW-1185">Reference proteome</keyword>
<reference evidence="2" key="1">
    <citation type="submission" date="2020-03" db="EMBL/GenBank/DDBJ databases">
        <title>A high-quality chromosome-level genome assembly of a woody plant with both climbing and erect habits, Rhamnella rubrinervis.</title>
        <authorList>
            <person name="Lu Z."/>
            <person name="Yang Y."/>
            <person name="Zhu X."/>
            <person name="Sun Y."/>
        </authorList>
    </citation>
    <scope>NUCLEOTIDE SEQUENCE</scope>
    <source>
        <strain evidence="2">BYM</strain>
        <tissue evidence="2">Leaf</tissue>
    </source>
</reference>